<proteinExistence type="inferred from homology"/>
<dbReference type="Pfam" id="PF01535">
    <property type="entry name" value="PPR"/>
    <property type="match status" value="2"/>
</dbReference>
<dbReference type="Pfam" id="PF13041">
    <property type="entry name" value="PPR_2"/>
    <property type="match status" value="1"/>
</dbReference>
<feature type="non-terminal residue" evidence="4">
    <location>
        <position position="162"/>
    </location>
</feature>
<dbReference type="PANTHER" id="PTHR47936">
    <property type="entry name" value="PPR_LONG DOMAIN-CONTAINING PROTEIN"/>
    <property type="match status" value="1"/>
</dbReference>
<name>A0A392Q2R4_9FABA</name>
<organism evidence="4 5">
    <name type="scientific">Trifolium medium</name>
    <dbReference type="NCBI Taxonomy" id="97028"/>
    <lineage>
        <taxon>Eukaryota</taxon>
        <taxon>Viridiplantae</taxon>
        <taxon>Streptophyta</taxon>
        <taxon>Embryophyta</taxon>
        <taxon>Tracheophyta</taxon>
        <taxon>Spermatophyta</taxon>
        <taxon>Magnoliopsida</taxon>
        <taxon>eudicotyledons</taxon>
        <taxon>Gunneridae</taxon>
        <taxon>Pentapetalae</taxon>
        <taxon>rosids</taxon>
        <taxon>fabids</taxon>
        <taxon>Fabales</taxon>
        <taxon>Fabaceae</taxon>
        <taxon>Papilionoideae</taxon>
        <taxon>50 kb inversion clade</taxon>
        <taxon>NPAAA clade</taxon>
        <taxon>Hologalegina</taxon>
        <taxon>IRL clade</taxon>
        <taxon>Trifolieae</taxon>
        <taxon>Trifolium</taxon>
    </lineage>
</organism>
<dbReference type="InterPro" id="IPR002885">
    <property type="entry name" value="PPR_rpt"/>
</dbReference>
<protein>
    <submittedName>
        <fullName evidence="4">Pentatricopeptide repeat-containing protein mitochondrial-like</fullName>
    </submittedName>
</protein>
<sequence>MRSLFYEMRRNNYPITSETWTIMIMLYGRTGLTEMAMNCFNEMKADGYSPSRSTYKYLIIALCGRKGRKVDDALRTYGEMMSSGHVPDKELIETYIGCLCEMGRILEARKCIDSLQKFGYTIPLSYSLFIRALCRARKVEEALALIEEVGTEKSSVEKLTYG</sequence>
<dbReference type="PROSITE" id="PS51375">
    <property type="entry name" value="PPR"/>
    <property type="match status" value="2"/>
</dbReference>
<dbReference type="Proteomes" id="UP000265520">
    <property type="component" value="Unassembled WGS sequence"/>
</dbReference>
<dbReference type="AlphaFoldDB" id="A0A392Q2R4"/>
<dbReference type="EMBL" id="LXQA010108127">
    <property type="protein sequence ID" value="MCI18020.1"/>
    <property type="molecule type" value="Genomic_DNA"/>
</dbReference>
<evidence type="ECO:0000256" key="1">
    <source>
        <dbReference type="ARBA" id="ARBA00007626"/>
    </source>
</evidence>
<evidence type="ECO:0000313" key="4">
    <source>
        <dbReference type="EMBL" id="MCI18020.1"/>
    </source>
</evidence>
<comment type="similarity">
    <text evidence="1">Belongs to the PPR family. P subfamily.</text>
</comment>
<evidence type="ECO:0000313" key="5">
    <source>
        <dbReference type="Proteomes" id="UP000265520"/>
    </source>
</evidence>
<comment type="caution">
    <text evidence="4">The sequence shown here is derived from an EMBL/GenBank/DDBJ whole genome shotgun (WGS) entry which is preliminary data.</text>
</comment>
<dbReference type="NCBIfam" id="TIGR00756">
    <property type="entry name" value="PPR"/>
    <property type="match status" value="3"/>
</dbReference>
<feature type="repeat" description="PPR" evidence="3">
    <location>
        <begin position="16"/>
        <end position="50"/>
    </location>
</feature>
<evidence type="ECO:0000256" key="3">
    <source>
        <dbReference type="PROSITE-ProRule" id="PRU00708"/>
    </source>
</evidence>
<keyword evidence="5" id="KW-1185">Reference proteome</keyword>
<reference evidence="4 5" key="1">
    <citation type="journal article" date="2018" name="Front. Plant Sci.">
        <title>Red Clover (Trifolium pratense) and Zigzag Clover (T. medium) - A Picture of Genomic Similarities and Differences.</title>
        <authorList>
            <person name="Dluhosova J."/>
            <person name="Istvanek J."/>
            <person name="Nedelnik J."/>
            <person name="Repkova J."/>
        </authorList>
    </citation>
    <scope>NUCLEOTIDE SEQUENCE [LARGE SCALE GENOMIC DNA]</scope>
    <source>
        <strain evidence="5">cv. 10/8</strain>
        <tissue evidence="4">Leaf</tissue>
    </source>
</reference>
<dbReference type="InterPro" id="IPR011990">
    <property type="entry name" value="TPR-like_helical_dom_sf"/>
</dbReference>
<accession>A0A392Q2R4</accession>
<keyword evidence="2" id="KW-0677">Repeat</keyword>
<dbReference type="PANTHER" id="PTHR47936:SF1">
    <property type="entry name" value="PENTATRICOPEPTIDE REPEAT-CONTAINING PROTEIN GUN1, CHLOROPLASTIC"/>
    <property type="match status" value="1"/>
</dbReference>
<evidence type="ECO:0000256" key="2">
    <source>
        <dbReference type="ARBA" id="ARBA00022737"/>
    </source>
</evidence>
<feature type="repeat" description="PPR" evidence="3">
    <location>
        <begin position="51"/>
        <end position="87"/>
    </location>
</feature>
<dbReference type="Gene3D" id="1.25.40.10">
    <property type="entry name" value="Tetratricopeptide repeat domain"/>
    <property type="match status" value="2"/>
</dbReference>